<name>A0A7S8HD74_9HYPH</name>
<evidence type="ECO:0000256" key="1">
    <source>
        <dbReference type="SAM" id="MobiDB-lite"/>
    </source>
</evidence>
<evidence type="ECO:0000313" key="2">
    <source>
        <dbReference type="EMBL" id="QPC44023.1"/>
    </source>
</evidence>
<keyword evidence="3" id="KW-1185">Reference proteome</keyword>
<dbReference type="Proteomes" id="UP000593594">
    <property type="component" value="Chromosome"/>
</dbReference>
<organism evidence="2 3">
    <name type="scientific">Kaustia mangrovi</name>
    <dbReference type="NCBI Taxonomy" id="2593653"/>
    <lineage>
        <taxon>Bacteria</taxon>
        <taxon>Pseudomonadati</taxon>
        <taxon>Pseudomonadota</taxon>
        <taxon>Alphaproteobacteria</taxon>
        <taxon>Hyphomicrobiales</taxon>
        <taxon>Parvibaculaceae</taxon>
        <taxon>Kaustia</taxon>
    </lineage>
</organism>
<feature type="region of interest" description="Disordered" evidence="1">
    <location>
        <begin position="1"/>
        <end position="36"/>
    </location>
</feature>
<dbReference type="KEGG" id="kmn:HW532_15785"/>
<reference evidence="2 3" key="1">
    <citation type="submission" date="2020-06" db="EMBL/GenBank/DDBJ databases">
        <title>Genome sequence of 2 isolates from Red Sea Mangroves.</title>
        <authorList>
            <person name="Sefrji F."/>
            <person name="Michoud G."/>
            <person name="Merlino G."/>
            <person name="Daffonchio D."/>
        </authorList>
    </citation>
    <scope>NUCLEOTIDE SEQUENCE [LARGE SCALE GENOMIC DNA]</scope>
    <source>
        <strain evidence="2 3">R1DC25</strain>
    </source>
</reference>
<gene>
    <name evidence="2" type="ORF">HW532_15785</name>
</gene>
<dbReference type="AlphaFoldDB" id="A0A7S8HD74"/>
<protein>
    <submittedName>
        <fullName evidence="2">Uncharacterized protein</fullName>
    </submittedName>
</protein>
<proteinExistence type="predicted"/>
<accession>A0A7S8HD74</accession>
<dbReference type="EMBL" id="CP058214">
    <property type="protein sequence ID" value="QPC44023.1"/>
    <property type="molecule type" value="Genomic_DNA"/>
</dbReference>
<dbReference type="RefSeq" id="WP_213161385.1">
    <property type="nucleotide sequence ID" value="NZ_CP058214.1"/>
</dbReference>
<sequence length="86" mass="9182">MAKTQAKADQDKTDKAAETGDDKNVVDAKTSAAEAETTNAETVEISIDTLRAVAKILPLDPNRARLADAETRTAVAEIRRILSTAE</sequence>
<feature type="compositionally biased region" description="Basic and acidic residues" evidence="1">
    <location>
        <begin position="1"/>
        <end position="26"/>
    </location>
</feature>
<evidence type="ECO:0000313" key="3">
    <source>
        <dbReference type="Proteomes" id="UP000593594"/>
    </source>
</evidence>